<proteinExistence type="predicted"/>
<dbReference type="GO" id="GO:0003700">
    <property type="term" value="F:DNA-binding transcription factor activity"/>
    <property type="evidence" value="ECO:0007669"/>
    <property type="project" value="InterPro"/>
</dbReference>
<evidence type="ECO:0000259" key="4">
    <source>
        <dbReference type="PROSITE" id="PS01124"/>
    </source>
</evidence>
<dbReference type="EMBL" id="PYMC01000003">
    <property type="protein sequence ID" value="PSW06194.1"/>
    <property type="molecule type" value="Genomic_DNA"/>
</dbReference>
<dbReference type="InterPro" id="IPR018060">
    <property type="entry name" value="HTH_AraC"/>
</dbReference>
<dbReference type="Pfam" id="PF12833">
    <property type="entry name" value="HTH_18"/>
    <property type="match status" value="1"/>
</dbReference>
<sequence>MSWPEYFQISDLCRTTTIDQGQLVALEKHSIIQCGVNYARDSFTIYRRNPNMHMLLFTCCGEGWLETPVRKWQLEPGSVIYVPPGYANGFGMNQGGIEGGNMSKNEINIWDIAWVMLSDNGEWQNMMPNEVTYSKTQCGDMLRKTIDCLHQSMSLPYPVGNQLGDSLVEQIRLLVSHRLPTSMPVSLQRLEKVFGRAKEQFHRSWQVSELAELHPCSEPHFHRLCQQFYGHGPMAHLTRLRMEYAARLLSATDWPIQHICELSGYPNPANFSTRFKKWSSLTPREFRQRFRHSPVL</sequence>
<gene>
    <name evidence="5" type="ORF">C9I89_06715</name>
</gene>
<dbReference type="GO" id="GO:0043565">
    <property type="term" value="F:sequence-specific DNA binding"/>
    <property type="evidence" value="ECO:0007669"/>
    <property type="project" value="InterPro"/>
</dbReference>
<dbReference type="AlphaFoldDB" id="A0A2T3N1X6"/>
<dbReference type="InterPro" id="IPR009057">
    <property type="entry name" value="Homeodomain-like_sf"/>
</dbReference>
<evidence type="ECO:0000256" key="3">
    <source>
        <dbReference type="ARBA" id="ARBA00023163"/>
    </source>
</evidence>
<accession>A0A2T3N1X6</accession>
<reference evidence="5 6" key="1">
    <citation type="submission" date="2018-03" db="EMBL/GenBank/DDBJ databases">
        <title>Whole genome sequencing of Histamine producing bacteria.</title>
        <authorList>
            <person name="Butler K."/>
        </authorList>
    </citation>
    <scope>NUCLEOTIDE SEQUENCE [LARGE SCALE GENOMIC DNA]</scope>
    <source>
        <strain evidence="5 6">DSM 16190</strain>
    </source>
</reference>
<feature type="domain" description="HTH araC/xylS-type" evidence="4">
    <location>
        <begin position="191"/>
        <end position="289"/>
    </location>
</feature>
<protein>
    <submittedName>
        <fullName evidence="5">AraC family transcriptional regulator</fullName>
    </submittedName>
</protein>
<dbReference type="Gene3D" id="1.10.10.60">
    <property type="entry name" value="Homeodomain-like"/>
    <property type="match status" value="2"/>
</dbReference>
<keyword evidence="1" id="KW-0805">Transcription regulation</keyword>
<dbReference type="PANTHER" id="PTHR43280">
    <property type="entry name" value="ARAC-FAMILY TRANSCRIPTIONAL REGULATOR"/>
    <property type="match status" value="1"/>
</dbReference>
<dbReference type="OrthoDB" id="9803764at2"/>
<keyword evidence="3" id="KW-0804">Transcription</keyword>
<dbReference type="Proteomes" id="UP000240904">
    <property type="component" value="Unassembled WGS sequence"/>
</dbReference>
<dbReference type="InterPro" id="IPR037923">
    <property type="entry name" value="HTH-like"/>
</dbReference>
<name>A0A2T3N1X6_9GAMM</name>
<evidence type="ECO:0000256" key="1">
    <source>
        <dbReference type="ARBA" id="ARBA00023015"/>
    </source>
</evidence>
<dbReference type="SMART" id="SM00342">
    <property type="entry name" value="HTH_ARAC"/>
    <property type="match status" value="1"/>
</dbReference>
<dbReference type="PROSITE" id="PS01124">
    <property type="entry name" value="HTH_ARAC_FAMILY_2"/>
    <property type="match status" value="1"/>
</dbReference>
<dbReference type="SUPFAM" id="SSF51215">
    <property type="entry name" value="Regulatory protein AraC"/>
    <property type="match status" value="1"/>
</dbReference>
<evidence type="ECO:0000313" key="5">
    <source>
        <dbReference type="EMBL" id="PSW06194.1"/>
    </source>
</evidence>
<dbReference type="RefSeq" id="WP_107282574.1">
    <property type="nucleotide sequence ID" value="NZ_PYMC01000003.1"/>
</dbReference>
<dbReference type="PANTHER" id="PTHR43280:SF2">
    <property type="entry name" value="HTH-TYPE TRANSCRIPTIONAL REGULATOR EXSA"/>
    <property type="match status" value="1"/>
</dbReference>
<organism evidence="5 6">
    <name type="scientific">Photobacterium lipolyticum</name>
    <dbReference type="NCBI Taxonomy" id="266810"/>
    <lineage>
        <taxon>Bacteria</taxon>
        <taxon>Pseudomonadati</taxon>
        <taxon>Pseudomonadota</taxon>
        <taxon>Gammaproteobacteria</taxon>
        <taxon>Vibrionales</taxon>
        <taxon>Vibrionaceae</taxon>
        <taxon>Photobacterium</taxon>
    </lineage>
</organism>
<comment type="caution">
    <text evidence="5">The sequence shown here is derived from an EMBL/GenBank/DDBJ whole genome shotgun (WGS) entry which is preliminary data.</text>
</comment>
<keyword evidence="2" id="KW-0238">DNA-binding</keyword>
<evidence type="ECO:0000256" key="2">
    <source>
        <dbReference type="ARBA" id="ARBA00023125"/>
    </source>
</evidence>
<keyword evidence="6" id="KW-1185">Reference proteome</keyword>
<evidence type="ECO:0000313" key="6">
    <source>
        <dbReference type="Proteomes" id="UP000240904"/>
    </source>
</evidence>
<dbReference type="SUPFAM" id="SSF46689">
    <property type="entry name" value="Homeodomain-like"/>
    <property type="match status" value="1"/>
</dbReference>